<proteinExistence type="predicted"/>
<organism evidence="1 2">
    <name type="scientific">Cohnella lupini</name>
    <dbReference type="NCBI Taxonomy" id="1294267"/>
    <lineage>
        <taxon>Bacteria</taxon>
        <taxon>Bacillati</taxon>
        <taxon>Bacillota</taxon>
        <taxon>Bacilli</taxon>
        <taxon>Bacillales</taxon>
        <taxon>Paenibacillaceae</taxon>
        <taxon>Cohnella</taxon>
    </lineage>
</organism>
<name>A0A3D9IJD2_9BACL</name>
<reference evidence="1 2" key="1">
    <citation type="submission" date="2018-07" db="EMBL/GenBank/DDBJ databases">
        <title>Genomic Encyclopedia of Type Strains, Phase III (KMG-III): the genomes of soil and plant-associated and newly described type strains.</title>
        <authorList>
            <person name="Whitman W."/>
        </authorList>
    </citation>
    <scope>NUCLEOTIDE SEQUENCE [LARGE SCALE GENOMIC DNA]</scope>
    <source>
        <strain evidence="1 2">CECT 8236</strain>
    </source>
</reference>
<evidence type="ECO:0000313" key="2">
    <source>
        <dbReference type="Proteomes" id="UP000256869"/>
    </source>
</evidence>
<protein>
    <recommendedName>
        <fullName evidence="3">DsrE/DsrF/DsrH-like protein</fullName>
    </recommendedName>
</protein>
<gene>
    <name evidence="1" type="ORF">DFP95_105267</name>
</gene>
<sequence>MHGLLYGQELHEAGMEVELYFDGAGTQWPNEFSKPDHLLNPLYKQVTKTGIIKGGCGACAGAFEVVEEVQQAGVKLVGSEANSGHLPFAQFMKDGFVPIIL</sequence>
<evidence type="ECO:0008006" key="3">
    <source>
        <dbReference type="Google" id="ProtNLM"/>
    </source>
</evidence>
<dbReference type="EMBL" id="QRDY01000005">
    <property type="protein sequence ID" value="RED61838.1"/>
    <property type="molecule type" value="Genomic_DNA"/>
</dbReference>
<accession>A0A3D9IJD2</accession>
<dbReference type="InterPro" id="IPR027396">
    <property type="entry name" value="DsrEFH-like"/>
</dbReference>
<comment type="caution">
    <text evidence="1">The sequence shown here is derived from an EMBL/GenBank/DDBJ whole genome shotgun (WGS) entry which is preliminary data.</text>
</comment>
<dbReference type="SUPFAM" id="SSF75169">
    <property type="entry name" value="DsrEFH-like"/>
    <property type="match status" value="1"/>
</dbReference>
<dbReference type="Proteomes" id="UP000256869">
    <property type="component" value="Unassembled WGS sequence"/>
</dbReference>
<dbReference type="AlphaFoldDB" id="A0A3D9IJD2"/>
<keyword evidence="2" id="KW-1185">Reference proteome</keyword>
<dbReference type="RefSeq" id="WP_245987579.1">
    <property type="nucleotide sequence ID" value="NZ_QRDY01000005.1"/>
</dbReference>
<evidence type="ECO:0000313" key="1">
    <source>
        <dbReference type="EMBL" id="RED61838.1"/>
    </source>
</evidence>